<reference evidence="2" key="1">
    <citation type="journal article" date="2019" name="Int. J. Syst. Evol. Microbiol.">
        <title>The Global Catalogue of Microorganisms (GCM) 10K type strain sequencing project: providing services to taxonomists for standard genome sequencing and annotation.</title>
        <authorList>
            <consortium name="The Broad Institute Genomics Platform"/>
            <consortium name="The Broad Institute Genome Sequencing Center for Infectious Disease"/>
            <person name="Wu L."/>
            <person name="Ma J."/>
        </authorList>
    </citation>
    <scope>NUCLEOTIDE SEQUENCE [LARGE SCALE GENOMIC DNA]</scope>
    <source>
        <strain evidence="2">JCM 17805</strain>
    </source>
</reference>
<sequence length="131" mass="14589">MAKQLLIISNNPKVASDFATLKQQACDSYEKVLHQARNRIHGGARLLTHPLAGSVKPGESPYRSVAIDDIEGTLDMRSLEIIESAIDRFNTMTAVPRNRHYDDKTLGDFQLIDYQLLKSGLEAIDPALVRV</sequence>
<accession>A0ABP8V4X2</accession>
<dbReference type="InterPro" id="IPR047735">
    <property type="entry name" value="GrdX-like"/>
</dbReference>
<dbReference type="Proteomes" id="UP001500604">
    <property type="component" value="Unassembled WGS sequence"/>
</dbReference>
<keyword evidence="2" id="KW-1185">Reference proteome</keyword>
<dbReference type="NCBIfam" id="NF038093">
    <property type="entry name" value="GrdX"/>
    <property type="match status" value="1"/>
</dbReference>
<evidence type="ECO:0000313" key="1">
    <source>
        <dbReference type="EMBL" id="GAA4651298.1"/>
    </source>
</evidence>
<evidence type="ECO:0000313" key="2">
    <source>
        <dbReference type="Proteomes" id="UP001500604"/>
    </source>
</evidence>
<organism evidence="1 2">
    <name type="scientific">Kistimonas scapharcae</name>
    <dbReference type="NCBI Taxonomy" id="1036133"/>
    <lineage>
        <taxon>Bacteria</taxon>
        <taxon>Pseudomonadati</taxon>
        <taxon>Pseudomonadota</taxon>
        <taxon>Gammaproteobacteria</taxon>
        <taxon>Oceanospirillales</taxon>
        <taxon>Endozoicomonadaceae</taxon>
        <taxon>Kistimonas</taxon>
    </lineage>
</organism>
<gene>
    <name evidence="1" type="ORF">GCM10023116_35820</name>
</gene>
<proteinExistence type="predicted"/>
<protein>
    <submittedName>
        <fullName evidence="1">GrdX family protein</fullName>
    </submittedName>
</protein>
<name>A0ABP8V4X2_9GAMM</name>
<dbReference type="EMBL" id="BAABFL010000447">
    <property type="protein sequence ID" value="GAA4651298.1"/>
    <property type="molecule type" value="Genomic_DNA"/>
</dbReference>
<dbReference type="RefSeq" id="WP_345197654.1">
    <property type="nucleotide sequence ID" value="NZ_BAABFL010000447.1"/>
</dbReference>
<comment type="caution">
    <text evidence="1">The sequence shown here is derived from an EMBL/GenBank/DDBJ whole genome shotgun (WGS) entry which is preliminary data.</text>
</comment>